<organism evidence="1 2">
    <name type="scientific">Rhodococcus rhodnii</name>
    <dbReference type="NCBI Taxonomy" id="38312"/>
    <lineage>
        <taxon>Bacteria</taxon>
        <taxon>Bacillati</taxon>
        <taxon>Actinomycetota</taxon>
        <taxon>Actinomycetes</taxon>
        <taxon>Mycobacteriales</taxon>
        <taxon>Nocardiaceae</taxon>
        <taxon>Rhodococcus</taxon>
    </lineage>
</organism>
<comment type="caution">
    <text evidence="1">The sequence shown here is derived from an EMBL/GenBank/DDBJ whole genome shotgun (WGS) entry which is preliminary data.</text>
</comment>
<proteinExistence type="predicted"/>
<evidence type="ECO:0000313" key="1">
    <source>
        <dbReference type="EMBL" id="TXG89806.1"/>
    </source>
</evidence>
<sequence>MTARPGDRAAAHARLDEIRDELGEAEYAERRDRIAAASTLRELSRIVTHGEAADDPADQQ</sequence>
<gene>
    <name evidence="1" type="ORF">DW322_05750</name>
</gene>
<name>A0A6P2CF01_9NOCA</name>
<accession>A0A6P2CF01</accession>
<dbReference type="EMBL" id="QRCM01000001">
    <property type="protein sequence ID" value="TXG89806.1"/>
    <property type="molecule type" value="Genomic_DNA"/>
</dbReference>
<dbReference type="Proteomes" id="UP000471120">
    <property type="component" value="Unassembled WGS sequence"/>
</dbReference>
<evidence type="ECO:0000313" key="2">
    <source>
        <dbReference type="Proteomes" id="UP000471120"/>
    </source>
</evidence>
<protein>
    <submittedName>
        <fullName evidence="1">Uncharacterized protein</fullName>
    </submittedName>
</protein>
<dbReference type="AlphaFoldDB" id="A0A6P2CF01"/>
<reference evidence="1 2" key="1">
    <citation type="submission" date="2018-07" db="EMBL/GenBank/DDBJ databases">
        <title>Genome sequence of Rhodococcus rhodnii ATCC 35071 from Rhodnius prolixus.</title>
        <authorList>
            <person name="Patel V."/>
            <person name="Vogel K.J."/>
        </authorList>
    </citation>
    <scope>NUCLEOTIDE SEQUENCE [LARGE SCALE GENOMIC DNA]</scope>
    <source>
        <strain evidence="1 2">ATCC 35071</strain>
    </source>
</reference>